<dbReference type="Pfam" id="PF08455">
    <property type="entry name" value="SNF2_assoc"/>
    <property type="match status" value="1"/>
</dbReference>
<feature type="domain" description="SWIM-type" evidence="3">
    <location>
        <begin position="62"/>
        <end position="104"/>
    </location>
</feature>
<evidence type="ECO:0000313" key="7">
    <source>
        <dbReference type="Proteomes" id="UP000190080"/>
    </source>
</evidence>
<evidence type="ECO:0000313" key="6">
    <source>
        <dbReference type="EMBL" id="OPJ64449.1"/>
    </source>
</evidence>
<dbReference type="GO" id="GO:0016787">
    <property type="term" value="F:hydrolase activity"/>
    <property type="evidence" value="ECO:0007669"/>
    <property type="project" value="UniProtKB-KW"/>
</dbReference>
<dbReference type="GO" id="GO:0005524">
    <property type="term" value="F:ATP binding"/>
    <property type="evidence" value="ECO:0007669"/>
    <property type="project" value="InterPro"/>
</dbReference>
<dbReference type="InterPro" id="IPR000330">
    <property type="entry name" value="SNF2_N"/>
</dbReference>
<evidence type="ECO:0000256" key="1">
    <source>
        <dbReference type="ARBA" id="ARBA00022801"/>
    </source>
</evidence>
<dbReference type="SMART" id="SM00487">
    <property type="entry name" value="DEXDc"/>
    <property type="match status" value="1"/>
</dbReference>
<dbReference type="PROSITE" id="PS51192">
    <property type="entry name" value="HELICASE_ATP_BIND_1"/>
    <property type="match status" value="1"/>
</dbReference>
<evidence type="ECO:0000259" key="3">
    <source>
        <dbReference type="PROSITE" id="PS50966"/>
    </source>
</evidence>
<dbReference type="Pfam" id="PF00271">
    <property type="entry name" value="Helicase_C"/>
    <property type="match status" value="1"/>
</dbReference>
<keyword evidence="7" id="KW-1185">Reference proteome</keyword>
<gene>
    <name evidence="6" type="primary">rapA_2</name>
    <name evidence="6" type="ORF">CLORY_06430</name>
</gene>
<keyword evidence="2" id="KW-0863">Zinc-finger</keyword>
<dbReference type="GO" id="GO:0008270">
    <property type="term" value="F:zinc ion binding"/>
    <property type="evidence" value="ECO:0007669"/>
    <property type="project" value="UniProtKB-KW"/>
</dbReference>
<evidence type="ECO:0000256" key="2">
    <source>
        <dbReference type="PROSITE-ProRule" id="PRU00325"/>
    </source>
</evidence>
<comment type="caution">
    <text evidence="6">The sequence shown here is derived from an EMBL/GenBank/DDBJ whole genome shotgun (WGS) entry which is preliminary data.</text>
</comment>
<dbReference type="CDD" id="cd18793">
    <property type="entry name" value="SF2_C_SNF"/>
    <property type="match status" value="1"/>
</dbReference>
<dbReference type="InterPro" id="IPR007527">
    <property type="entry name" value="Znf_SWIM"/>
</dbReference>
<sequence length="980" mass="113513">MKLNELKLIFNKSASNAIKKEGKEIFDKGLVTHFKGKKIDEVYHIYGKVKDKSKFKEINTHLEINLKEKKIEEAVCSCGEFRELSSSGYMLKCRHLTATVYKFFSLLSKNKNQVNEVQEIRAINKEQEQKGVCTARLVRKTEKDSVYYEGQSSSRNEKRRMHPNELKTFLEKIENRKIRFKFEYIEFVVPILHKDLPLTFNLKEDAERIVLTTHKQLPIPLNSNHDVYYFRNELYLPSKSQTDKYAALYEKLKEHGEISYRKNINNYNKLISILSSISHNINISEGLKNFVSDLLRPEFYIFEQADKIYCDVFLNYGNRKINILHESENSDTLIRDYKKEEKLLMKIEKSGITKMKDRFMFTGGEDELFNILSGRRDSIKNLGNIILGNGLKDKKIYSSAHIKADLDEIDGYYDFSYSIGNLEKEELKSAFKAYRSKKKFYKTKNNDFLDFEDDGVKSFFNLIEVLRTDDNTEWDSVKLEKSKALYLYENIKNSKLGFFKNSEELNEIENKLININNRGITLPDGFNGTLREYQLKGFKWLKTLSEVGFGGILADEMGLGKTIQTIAFLLSEQEKKTIIICPTSLIYNWKDEFQKFAPDLKVLIVHGSDRNKAAECMNEYEVILTTYGTLKMDIDNYSNFIFDYCIIDEAQNVKNASAQNTKAVKQIKAKTRFALTGTPIENNLTELWSIFDYIMPGYLYTKEKFEEKFIDSGDENLENLKLLIQPFILRRTKKEVVNELPDKIEKKLLVRMTAAQKAVYSSYIKRVKTIMKNNVEGKIEIFSYLTKLRQICLDPSLIVEKYEGGSGKLEVAMELIKEHTASGGKVLLFSQFTSVLDKIGERLNKEKLQFFHLDGRTKPKDRIERVKEFNNSNSVKVFLISLKAGGTGLNLTAANLVIHFDPWWNPAVEDQATDRAHRIGQTDIVEVIKLVAKGTIEEKIILLQEDKKELINNILTGELKNSSLLSSLSREDLLQLFDRD</sequence>
<dbReference type="RefSeq" id="WP_079422099.1">
    <property type="nucleotide sequence ID" value="NZ_MZGV01000004.1"/>
</dbReference>
<evidence type="ECO:0000259" key="4">
    <source>
        <dbReference type="PROSITE" id="PS51192"/>
    </source>
</evidence>
<dbReference type="InterPro" id="IPR027417">
    <property type="entry name" value="P-loop_NTPase"/>
</dbReference>
<dbReference type="PANTHER" id="PTHR10799">
    <property type="entry name" value="SNF2/RAD54 HELICASE FAMILY"/>
    <property type="match status" value="1"/>
</dbReference>
<dbReference type="InterPro" id="IPR013663">
    <property type="entry name" value="Helicase_SWF/SNF/SWI_bac"/>
</dbReference>
<dbReference type="STRING" id="1450648.CLORY_06430"/>
<dbReference type="InterPro" id="IPR038718">
    <property type="entry name" value="SNF2-like_sf"/>
</dbReference>
<keyword evidence="2" id="KW-0479">Metal-binding</keyword>
<keyword evidence="2" id="KW-0862">Zinc</keyword>
<dbReference type="InterPro" id="IPR001650">
    <property type="entry name" value="Helicase_C-like"/>
</dbReference>
<dbReference type="InterPro" id="IPR014001">
    <property type="entry name" value="Helicase_ATP-bd"/>
</dbReference>
<proteinExistence type="predicted"/>
<organism evidence="6 7">
    <name type="scientific">Clostridium oryzae</name>
    <dbReference type="NCBI Taxonomy" id="1450648"/>
    <lineage>
        <taxon>Bacteria</taxon>
        <taxon>Bacillati</taxon>
        <taxon>Bacillota</taxon>
        <taxon>Clostridia</taxon>
        <taxon>Eubacteriales</taxon>
        <taxon>Clostridiaceae</taxon>
        <taxon>Clostridium</taxon>
    </lineage>
</organism>
<dbReference type="SMART" id="SM00490">
    <property type="entry name" value="HELICc"/>
    <property type="match status" value="1"/>
</dbReference>
<dbReference type="EMBL" id="MZGV01000004">
    <property type="protein sequence ID" value="OPJ64449.1"/>
    <property type="molecule type" value="Genomic_DNA"/>
</dbReference>
<feature type="domain" description="Helicase C-terminal" evidence="5">
    <location>
        <begin position="808"/>
        <end position="975"/>
    </location>
</feature>
<keyword evidence="1" id="KW-0378">Hydrolase</keyword>
<dbReference type="OrthoDB" id="9760715at2"/>
<dbReference type="Gene3D" id="3.40.50.10810">
    <property type="entry name" value="Tandem AAA-ATPase domain"/>
    <property type="match status" value="1"/>
</dbReference>
<dbReference type="PROSITE" id="PS51194">
    <property type="entry name" value="HELICASE_CTER"/>
    <property type="match status" value="1"/>
</dbReference>
<dbReference type="SUPFAM" id="SSF52540">
    <property type="entry name" value="P-loop containing nucleoside triphosphate hydrolases"/>
    <property type="match status" value="2"/>
</dbReference>
<protein>
    <submittedName>
        <fullName evidence="6">RNA polymerase-associated protein RapA</fullName>
    </submittedName>
</protein>
<dbReference type="Pfam" id="PF00176">
    <property type="entry name" value="SNF2-rel_dom"/>
    <property type="match status" value="1"/>
</dbReference>
<dbReference type="Gene3D" id="3.40.50.300">
    <property type="entry name" value="P-loop containing nucleotide triphosphate hydrolases"/>
    <property type="match status" value="1"/>
</dbReference>
<reference evidence="6 7" key="1">
    <citation type="submission" date="2017-03" db="EMBL/GenBank/DDBJ databases">
        <title>Genome sequence of Clostridium oryzae DSM 28571.</title>
        <authorList>
            <person name="Poehlein A."/>
            <person name="Daniel R."/>
        </authorList>
    </citation>
    <scope>NUCLEOTIDE SEQUENCE [LARGE SCALE GENOMIC DNA]</scope>
    <source>
        <strain evidence="6 7">DSM 28571</strain>
    </source>
</reference>
<name>A0A1V4IX14_9CLOT</name>
<feature type="domain" description="Helicase ATP-binding" evidence="4">
    <location>
        <begin position="542"/>
        <end position="697"/>
    </location>
</feature>
<dbReference type="InterPro" id="IPR049730">
    <property type="entry name" value="SNF2/RAD54-like_C"/>
</dbReference>
<accession>A0A1V4IX14</accession>
<dbReference type="AlphaFoldDB" id="A0A1V4IX14"/>
<dbReference type="Proteomes" id="UP000190080">
    <property type="component" value="Unassembled WGS sequence"/>
</dbReference>
<dbReference type="PROSITE" id="PS50966">
    <property type="entry name" value="ZF_SWIM"/>
    <property type="match status" value="1"/>
</dbReference>
<evidence type="ECO:0000259" key="5">
    <source>
        <dbReference type="PROSITE" id="PS51194"/>
    </source>
</evidence>
<dbReference type="CDD" id="cd18012">
    <property type="entry name" value="DEXQc_arch_SWI2_SNF2"/>
    <property type="match status" value="1"/>
</dbReference>